<organism evidence="1 2">
    <name type="scientific">Vitis vinifera</name>
    <name type="common">Grape</name>
    <dbReference type="NCBI Taxonomy" id="29760"/>
    <lineage>
        <taxon>Eukaryota</taxon>
        <taxon>Viridiplantae</taxon>
        <taxon>Streptophyta</taxon>
        <taxon>Embryophyta</taxon>
        <taxon>Tracheophyta</taxon>
        <taxon>Spermatophyta</taxon>
        <taxon>Magnoliopsida</taxon>
        <taxon>eudicotyledons</taxon>
        <taxon>Gunneridae</taxon>
        <taxon>Pentapetalae</taxon>
        <taxon>rosids</taxon>
        <taxon>Vitales</taxon>
        <taxon>Vitaceae</taxon>
        <taxon>Viteae</taxon>
        <taxon>Vitis</taxon>
    </lineage>
</organism>
<dbReference type="HOGENOM" id="CLU_3437655_0_0_1"/>
<dbReference type="InParanoid" id="F6H927"/>
<accession>F6H927</accession>
<proteinExistence type="predicted"/>
<evidence type="ECO:0000313" key="1">
    <source>
        <dbReference type="EMBL" id="CCB48759.1"/>
    </source>
</evidence>
<gene>
    <name evidence="1" type="ordered locus">VIT_12s0034g00490</name>
</gene>
<name>F6H927_VITVI</name>
<reference evidence="2" key="1">
    <citation type="journal article" date="2007" name="Nature">
        <title>The grapevine genome sequence suggests ancestral hexaploidization in major angiosperm phyla.</title>
        <authorList>
            <consortium name="The French-Italian Public Consortium for Grapevine Genome Characterization."/>
            <person name="Jaillon O."/>
            <person name="Aury J.-M."/>
            <person name="Noel B."/>
            <person name="Policriti A."/>
            <person name="Clepet C."/>
            <person name="Casagrande A."/>
            <person name="Choisne N."/>
            <person name="Aubourg S."/>
            <person name="Vitulo N."/>
            <person name="Jubin C."/>
            <person name="Vezzi A."/>
            <person name="Legeai F."/>
            <person name="Hugueney P."/>
            <person name="Dasilva C."/>
            <person name="Horner D."/>
            <person name="Mica E."/>
            <person name="Jublot D."/>
            <person name="Poulain J."/>
            <person name="Bruyere C."/>
            <person name="Billault A."/>
            <person name="Segurens B."/>
            <person name="Gouyvenoux M."/>
            <person name="Ugarte E."/>
            <person name="Cattonaro F."/>
            <person name="Anthouard V."/>
            <person name="Vico V."/>
            <person name="Del Fabbro C."/>
            <person name="Alaux M."/>
            <person name="Di Gaspero G."/>
            <person name="Dumas V."/>
            <person name="Felice N."/>
            <person name="Paillard S."/>
            <person name="Juman I."/>
            <person name="Moroldo M."/>
            <person name="Scalabrin S."/>
            <person name="Canaguier A."/>
            <person name="Le Clainche I."/>
            <person name="Malacrida G."/>
            <person name="Durand E."/>
            <person name="Pesole G."/>
            <person name="Laucou V."/>
            <person name="Chatelet P."/>
            <person name="Merdinoglu D."/>
            <person name="Delledonne M."/>
            <person name="Pezzotti M."/>
            <person name="Lecharny A."/>
            <person name="Scarpelli C."/>
            <person name="Artiguenave F."/>
            <person name="Pe M.E."/>
            <person name="Valle G."/>
            <person name="Morgante M."/>
            <person name="Caboche M."/>
            <person name="Adam-Blondon A.-F."/>
            <person name="Weissenbach J."/>
            <person name="Quetier F."/>
            <person name="Wincker P."/>
        </authorList>
    </citation>
    <scope>NUCLEOTIDE SEQUENCE [LARGE SCALE GENOMIC DNA]</scope>
    <source>
        <strain evidence="2">cv. Pinot noir / PN40024</strain>
    </source>
</reference>
<sequence>MDLKSACSDHQ</sequence>
<dbReference type="EMBL" id="FN595497">
    <property type="protein sequence ID" value="CCB48759.1"/>
    <property type="molecule type" value="Genomic_DNA"/>
</dbReference>
<protein>
    <submittedName>
        <fullName evidence="1">Uncharacterized protein</fullName>
    </submittedName>
</protein>
<dbReference type="Proteomes" id="UP000009183">
    <property type="component" value="Chromosome 12"/>
</dbReference>
<keyword evidence="2" id="KW-1185">Reference proteome</keyword>
<evidence type="ECO:0000313" key="2">
    <source>
        <dbReference type="Proteomes" id="UP000009183"/>
    </source>
</evidence>